<dbReference type="EMBL" id="PXZH01000002">
    <property type="protein sequence ID" value="RST89311.1"/>
    <property type="molecule type" value="Genomic_DNA"/>
</dbReference>
<dbReference type="OrthoDB" id="1650379at2"/>
<dbReference type="InterPro" id="IPR038141">
    <property type="entry name" value="YutD-like_sf"/>
</dbReference>
<reference evidence="3 4" key="1">
    <citation type="submission" date="2018-03" db="EMBL/GenBank/DDBJ databases">
        <authorList>
            <person name="Gulvik C.A."/>
        </authorList>
    </citation>
    <scope>NUCLEOTIDE SEQUENCE [LARGE SCALE GENOMIC DNA]</scope>
    <source>
        <strain evidence="3 4">JCM 31581</strain>
    </source>
</reference>
<accession>A0A3R9YCM2</accession>
<evidence type="ECO:0000313" key="3">
    <source>
        <dbReference type="EMBL" id="RST89311.1"/>
    </source>
</evidence>
<feature type="compositionally biased region" description="Basic and acidic residues" evidence="2">
    <location>
        <begin position="1"/>
        <end position="10"/>
    </location>
</feature>
<dbReference type="Pfam" id="PF06265">
    <property type="entry name" value="YutD-like"/>
    <property type="match status" value="1"/>
</dbReference>
<proteinExistence type="predicted"/>
<evidence type="ECO:0000256" key="1">
    <source>
        <dbReference type="PIRSR" id="PIRSR012565-1"/>
    </source>
</evidence>
<keyword evidence="1" id="KW-1015">Disulfide bond</keyword>
<comment type="caution">
    <text evidence="3">The sequence shown here is derived from an EMBL/GenBank/DDBJ whole genome shotgun (WGS) entry which is preliminary data.</text>
</comment>
<evidence type="ECO:0000256" key="2">
    <source>
        <dbReference type="SAM" id="MobiDB-lite"/>
    </source>
</evidence>
<dbReference type="InterPro" id="IPR009370">
    <property type="entry name" value="YutD-like"/>
</dbReference>
<feature type="region of interest" description="Disordered" evidence="2">
    <location>
        <begin position="132"/>
        <end position="206"/>
    </location>
</feature>
<sequence length="206" mass="24293">MRTLTDEQIKEPVLSNPEEKEESSVLETPKRVRLVGEDTVWIDEVEYKLVENYREAFQAEQVDARYSDILSRYDFIVGDIGFEQLRLKGFFSADAKKKPADTRIDTLQDYLYEYCNFGCAYFVLERVNKVPSKAKENKPNRKRKSNKKQAFTHEKKAPASSPKKNKKKPIIKNRKQSQDEKKDKQVHKPQEIVEKKKNYTIRKKEN</sequence>
<feature type="compositionally biased region" description="Basic and acidic residues" evidence="2">
    <location>
        <begin position="176"/>
        <end position="206"/>
    </location>
</feature>
<organism evidence="3 4">
    <name type="scientific">Vagococcus humatus</name>
    <dbReference type="NCBI Taxonomy" id="1889241"/>
    <lineage>
        <taxon>Bacteria</taxon>
        <taxon>Bacillati</taxon>
        <taxon>Bacillota</taxon>
        <taxon>Bacilli</taxon>
        <taxon>Lactobacillales</taxon>
        <taxon>Enterococcaceae</taxon>
        <taxon>Vagococcus</taxon>
    </lineage>
</organism>
<dbReference type="AlphaFoldDB" id="A0A3R9YCM2"/>
<dbReference type="Gene3D" id="3.50.4.20">
    <property type="match status" value="1"/>
</dbReference>
<keyword evidence="4" id="KW-1185">Reference proteome</keyword>
<dbReference type="PIRSF" id="PIRSF012565">
    <property type="entry name" value="DUF1027"/>
    <property type="match status" value="1"/>
</dbReference>
<dbReference type="Proteomes" id="UP000277864">
    <property type="component" value="Unassembled WGS sequence"/>
</dbReference>
<gene>
    <name evidence="3" type="ORF">C7P63_05930</name>
</gene>
<name>A0A3R9YCM2_9ENTE</name>
<feature type="compositionally biased region" description="Basic residues" evidence="2">
    <location>
        <begin position="163"/>
        <end position="175"/>
    </location>
</feature>
<evidence type="ECO:0000313" key="4">
    <source>
        <dbReference type="Proteomes" id="UP000277864"/>
    </source>
</evidence>
<feature type="region of interest" description="Disordered" evidence="2">
    <location>
        <begin position="1"/>
        <end position="25"/>
    </location>
</feature>
<feature type="disulfide bond" evidence="1">
    <location>
        <begin position="115"/>
        <end position="119"/>
    </location>
</feature>
<protein>
    <submittedName>
        <fullName evidence="3">DUF1027 domain-containing protein</fullName>
    </submittedName>
</protein>